<keyword evidence="4" id="KW-1185">Reference proteome</keyword>
<evidence type="ECO:0000313" key="4">
    <source>
        <dbReference type="Proteomes" id="UP001396334"/>
    </source>
</evidence>
<protein>
    <recommendedName>
        <fullName evidence="2">TRF2/HOY1 PH-like domain-containing protein</fullName>
    </recommendedName>
</protein>
<dbReference type="InterPro" id="IPR057939">
    <property type="entry name" value="TRF2_HOY1_PH"/>
</dbReference>
<dbReference type="Proteomes" id="UP001396334">
    <property type="component" value="Unassembled WGS sequence"/>
</dbReference>
<feature type="region of interest" description="Disordered" evidence="1">
    <location>
        <begin position="1"/>
        <end position="21"/>
    </location>
</feature>
<gene>
    <name evidence="3" type="ORF">V6N11_000157</name>
</gene>
<dbReference type="PANTHER" id="PTHR33494:SF5">
    <property type="entry name" value="F10A16.6 PROTEIN"/>
    <property type="match status" value="1"/>
</dbReference>
<feature type="compositionally biased region" description="Basic and acidic residues" evidence="1">
    <location>
        <begin position="1"/>
        <end position="13"/>
    </location>
</feature>
<organism evidence="3 4">
    <name type="scientific">Hibiscus sabdariffa</name>
    <name type="common">roselle</name>
    <dbReference type="NCBI Taxonomy" id="183260"/>
    <lineage>
        <taxon>Eukaryota</taxon>
        <taxon>Viridiplantae</taxon>
        <taxon>Streptophyta</taxon>
        <taxon>Embryophyta</taxon>
        <taxon>Tracheophyta</taxon>
        <taxon>Spermatophyta</taxon>
        <taxon>Magnoliopsida</taxon>
        <taxon>eudicotyledons</taxon>
        <taxon>Gunneridae</taxon>
        <taxon>Pentapetalae</taxon>
        <taxon>rosids</taxon>
        <taxon>malvids</taxon>
        <taxon>Malvales</taxon>
        <taxon>Malvaceae</taxon>
        <taxon>Malvoideae</taxon>
        <taxon>Hibiscus</taxon>
    </lineage>
</organism>
<sequence length="418" mass="47460">MEHGELVSDEGMKESAALVTDSSSQTSDECWVNLVEGTRILPVLGLKLSQTPSFLQRVDQLFNGEEQGNDSSMADGKPKEIVLQHAHKMKAENFLISLLRIGSWQRVSRNDGDLVGKCYFAKRKLVWEFLESGLKSKIEIQWSDILSLKAVSLEGQPGILELEKFHVQLTEPPSFYHEIDPQPRKHTQWRMATDFTEGQAPTYRRHYLEFPPGALDRPLEKLLCYDHRLRMLSRQGFPTLDSPYFPKQTLGGFSLDFGGQLLHTTPQQHQQQQQEELSFAKIPTHYQAYHPAPLSSPISEYNYIASEQDQLAGLVPMPQPEMFGPSNDHQHPSMLLSNSGTVFPNTMMGADLFMQGHPRNNTNDNVVLMNNAVGSGQMYPQAMNWSPDNNSFTSSVITDDLCPEINNWTHDLNFRQWQ</sequence>
<evidence type="ECO:0000259" key="2">
    <source>
        <dbReference type="Pfam" id="PF24818"/>
    </source>
</evidence>
<reference evidence="3 4" key="1">
    <citation type="journal article" date="2024" name="G3 (Bethesda)">
        <title>Genome assembly of Hibiscus sabdariffa L. provides insights into metabolisms of medicinal natural products.</title>
        <authorList>
            <person name="Kim T."/>
        </authorList>
    </citation>
    <scope>NUCLEOTIDE SEQUENCE [LARGE SCALE GENOMIC DNA]</scope>
    <source>
        <strain evidence="3">TK-2024</strain>
        <tissue evidence="3">Old leaves</tissue>
    </source>
</reference>
<accession>A0ABR2NNT2</accession>
<dbReference type="Pfam" id="PF24818">
    <property type="entry name" value="PH_TRF2_HOY1"/>
    <property type="match status" value="1"/>
</dbReference>
<dbReference type="EMBL" id="JBBPBN010000116">
    <property type="protein sequence ID" value="KAK8977830.1"/>
    <property type="molecule type" value="Genomic_DNA"/>
</dbReference>
<comment type="caution">
    <text evidence="3">The sequence shown here is derived from an EMBL/GenBank/DDBJ whole genome shotgun (WGS) entry which is preliminary data.</text>
</comment>
<proteinExistence type="predicted"/>
<name>A0ABR2NNT2_9ROSI</name>
<evidence type="ECO:0000256" key="1">
    <source>
        <dbReference type="SAM" id="MobiDB-lite"/>
    </source>
</evidence>
<evidence type="ECO:0000313" key="3">
    <source>
        <dbReference type="EMBL" id="KAK8977830.1"/>
    </source>
</evidence>
<dbReference type="PANTHER" id="PTHR33494">
    <property type="entry name" value="OS02G0793800 PROTEIN"/>
    <property type="match status" value="1"/>
</dbReference>
<feature type="domain" description="TRF2/HOY1 PH-like" evidence="2">
    <location>
        <begin position="93"/>
        <end position="216"/>
    </location>
</feature>